<dbReference type="OrthoDB" id="9789605at2"/>
<evidence type="ECO:0000313" key="3">
    <source>
        <dbReference type="Proteomes" id="UP000184287"/>
    </source>
</evidence>
<dbReference type="PANTHER" id="PTHR43233">
    <property type="entry name" value="FAMILY N-ACETYLTRANSFERASE, PUTATIVE (AFU_ORTHOLOGUE AFUA_6G03350)-RELATED"/>
    <property type="match status" value="1"/>
</dbReference>
<accession>A0A1M5G7P5</accession>
<dbReference type="GO" id="GO:0016747">
    <property type="term" value="F:acyltransferase activity, transferring groups other than amino-acyl groups"/>
    <property type="evidence" value="ECO:0007669"/>
    <property type="project" value="InterPro"/>
</dbReference>
<dbReference type="Pfam" id="PF13508">
    <property type="entry name" value="Acetyltransf_7"/>
    <property type="match status" value="1"/>
</dbReference>
<name>A0A1M5G7P5_9SPHI</name>
<gene>
    <name evidence="2" type="ORF">SAMN04488522_10485</name>
</gene>
<dbReference type="InterPro" id="IPR000182">
    <property type="entry name" value="GNAT_dom"/>
</dbReference>
<dbReference type="Gene3D" id="3.40.630.30">
    <property type="match status" value="1"/>
</dbReference>
<dbReference type="RefSeq" id="WP_073232825.1">
    <property type="nucleotide sequence ID" value="NZ_FQUQ01000004.1"/>
</dbReference>
<dbReference type="PANTHER" id="PTHR43233:SF1">
    <property type="entry name" value="FAMILY N-ACETYLTRANSFERASE, PUTATIVE (AFU_ORTHOLOGUE AFUA_6G03350)-RELATED"/>
    <property type="match status" value="1"/>
</dbReference>
<dbReference type="InterPro" id="IPR016181">
    <property type="entry name" value="Acyl_CoA_acyltransferase"/>
</dbReference>
<evidence type="ECO:0000259" key="1">
    <source>
        <dbReference type="PROSITE" id="PS51186"/>
    </source>
</evidence>
<dbReference type="AlphaFoldDB" id="A0A1M5G7P5"/>
<proteinExistence type="predicted"/>
<dbReference type="STRING" id="288992.SAMN04488522_10485"/>
<organism evidence="2 3">
    <name type="scientific">Pedobacter caeni</name>
    <dbReference type="NCBI Taxonomy" id="288992"/>
    <lineage>
        <taxon>Bacteria</taxon>
        <taxon>Pseudomonadati</taxon>
        <taxon>Bacteroidota</taxon>
        <taxon>Sphingobacteriia</taxon>
        <taxon>Sphingobacteriales</taxon>
        <taxon>Sphingobacteriaceae</taxon>
        <taxon>Pedobacter</taxon>
    </lineage>
</organism>
<dbReference type="SUPFAM" id="SSF55729">
    <property type="entry name" value="Acyl-CoA N-acyltransferases (Nat)"/>
    <property type="match status" value="1"/>
</dbReference>
<dbReference type="Proteomes" id="UP000184287">
    <property type="component" value="Unassembled WGS sequence"/>
</dbReference>
<keyword evidence="3" id="KW-1185">Reference proteome</keyword>
<dbReference type="InterPro" id="IPR053144">
    <property type="entry name" value="Acetyltransferase_Butenolide"/>
</dbReference>
<dbReference type="EMBL" id="FQUQ01000004">
    <property type="protein sequence ID" value="SHF99471.1"/>
    <property type="molecule type" value="Genomic_DNA"/>
</dbReference>
<dbReference type="PROSITE" id="PS51186">
    <property type="entry name" value="GNAT"/>
    <property type="match status" value="1"/>
</dbReference>
<protein>
    <submittedName>
        <fullName evidence="2">Acetyltransferase (GNAT) domain-containing protein</fullName>
    </submittedName>
</protein>
<feature type="domain" description="N-acetyltransferase" evidence="1">
    <location>
        <begin position="5"/>
        <end position="137"/>
    </location>
</feature>
<sequence length="137" mass="15010">MSYSIEFKDIPLEIYLRLRKESGLSAKTEEAGRIGLKNSVCSVLVTDPESGNAAIGMGRLIGDGGCHCQVTDICVSPEYQGKGLGKAIMEKLMEFITNELPASCYISLIADGDASFLYEKFGFKDTMPQSKGMYYKK</sequence>
<keyword evidence="2" id="KW-0808">Transferase</keyword>
<reference evidence="3" key="1">
    <citation type="submission" date="2016-11" db="EMBL/GenBank/DDBJ databases">
        <authorList>
            <person name="Varghese N."/>
            <person name="Submissions S."/>
        </authorList>
    </citation>
    <scope>NUCLEOTIDE SEQUENCE [LARGE SCALE GENOMIC DNA]</scope>
    <source>
        <strain evidence="3">DSM 16990</strain>
    </source>
</reference>
<evidence type="ECO:0000313" key="2">
    <source>
        <dbReference type="EMBL" id="SHF99471.1"/>
    </source>
</evidence>
<dbReference type="CDD" id="cd04301">
    <property type="entry name" value="NAT_SF"/>
    <property type="match status" value="1"/>
</dbReference>